<dbReference type="Proteomes" id="UP000324701">
    <property type="component" value="Unassembled WGS sequence"/>
</dbReference>
<dbReference type="AlphaFoldDB" id="A0A5B1BLV1"/>
<accession>A0A5B1BLV1</accession>
<evidence type="ECO:0000313" key="3">
    <source>
        <dbReference type="Proteomes" id="UP000324701"/>
    </source>
</evidence>
<protein>
    <recommendedName>
        <fullName evidence="1">Crocagin biosynthetic protein CgnE/B domain-containing protein</fullName>
    </recommendedName>
</protein>
<proteinExistence type="predicted"/>
<dbReference type="Pfam" id="PF26231">
    <property type="entry name" value="CgnE_B"/>
    <property type="match status" value="1"/>
</dbReference>
<comment type="caution">
    <text evidence="2">The sequence shown here is derived from an EMBL/GenBank/DDBJ whole genome shotgun (WGS) entry which is preliminary data.</text>
</comment>
<dbReference type="OrthoDB" id="34067at2"/>
<keyword evidence="3" id="KW-1185">Reference proteome</keyword>
<dbReference type="InterPro" id="IPR058799">
    <property type="entry name" value="CgnE_B"/>
</dbReference>
<reference evidence="2 3" key="1">
    <citation type="submission" date="2019-09" db="EMBL/GenBank/DDBJ databases">
        <title>Report of infection by Mycobacterium simiae a patient suffering from pulmonary tuberculosis.</title>
        <authorList>
            <person name="Mohanty P.S."/>
            <person name="Bansal A.K."/>
            <person name="Singh H."/>
            <person name="Sharma S."/>
            <person name="Patil S.A."/>
            <person name="Upadhaya P."/>
            <person name="Singh P.K."/>
            <person name="Kumar D."/>
            <person name="Kumar S."/>
            <person name="Singh R.K."/>
            <person name="Chaudhary B."/>
        </authorList>
    </citation>
    <scope>NUCLEOTIDE SEQUENCE [LARGE SCALE GENOMIC DNA]</scope>
    <source>
        <strain evidence="2 3">JAL-560-SIM</strain>
    </source>
</reference>
<dbReference type="RefSeq" id="WP_149654729.1">
    <property type="nucleotide sequence ID" value="NZ_VTZN01000091.1"/>
</dbReference>
<evidence type="ECO:0000313" key="2">
    <source>
        <dbReference type="EMBL" id="KAA1249436.1"/>
    </source>
</evidence>
<name>A0A5B1BLV1_MYCSI</name>
<evidence type="ECO:0000259" key="1">
    <source>
        <dbReference type="Pfam" id="PF26231"/>
    </source>
</evidence>
<gene>
    <name evidence="2" type="ORF">F0Q45_15210</name>
</gene>
<sequence length="323" mass="34561">MDVSVDSGAVGSLFADGPGMPRSAERLARIFDGESPVIAVDLPDLVEWLNDVGIRAIPLAEAASVADGAVVAVNAAPDKVGLALKSQPGVRKIHVVQSVHSGDAHIVRYTVEKLLASDPLSCVRRQDDIAAAIKSSGGHISFTGDGTDLVVRSRGQAGLIHLDDPIIKPGECLSAHAFFEIGLANLKADQDSTFLVDGYCRAIGMIASRDPELRAGPEPAEWSEHRREISRQGVELHIKDNQLIRCLLDGRDIKDDIARWTRDYGLRITECSIGTNPQVLDGADWSLNSLMNEGAQGIHVGFGRPIDGIHFDFICPEVALVAG</sequence>
<feature type="domain" description="Crocagin biosynthetic protein CgnE/B" evidence="1">
    <location>
        <begin position="35"/>
        <end position="319"/>
    </location>
</feature>
<organism evidence="2 3">
    <name type="scientific">Mycobacterium simiae</name>
    <name type="common">Mycobacterium habana</name>
    <dbReference type="NCBI Taxonomy" id="1784"/>
    <lineage>
        <taxon>Bacteria</taxon>
        <taxon>Bacillati</taxon>
        <taxon>Actinomycetota</taxon>
        <taxon>Actinomycetes</taxon>
        <taxon>Mycobacteriales</taxon>
        <taxon>Mycobacteriaceae</taxon>
        <taxon>Mycobacterium</taxon>
        <taxon>Mycobacterium simiae complex</taxon>
    </lineage>
</organism>
<dbReference type="EMBL" id="VTZN01000091">
    <property type="protein sequence ID" value="KAA1249436.1"/>
    <property type="molecule type" value="Genomic_DNA"/>
</dbReference>